<comment type="caution">
    <text evidence="2">The sequence shown here is derived from an EMBL/GenBank/DDBJ whole genome shotgun (WGS) entry which is preliminary data.</text>
</comment>
<feature type="compositionally biased region" description="Basic and acidic residues" evidence="1">
    <location>
        <begin position="80"/>
        <end position="91"/>
    </location>
</feature>
<feature type="compositionally biased region" description="Basic residues" evidence="1">
    <location>
        <begin position="115"/>
        <end position="128"/>
    </location>
</feature>
<protein>
    <submittedName>
        <fullName evidence="2">Uncharacterized protein</fullName>
    </submittedName>
</protein>
<reference evidence="2" key="1">
    <citation type="submission" date="2019-10" db="EMBL/GenBank/DDBJ databases">
        <title>Conservation and host-specific expression of non-tandemly repeated heterogenous ribosome RNA gene in arbuscular mycorrhizal fungi.</title>
        <authorList>
            <person name="Maeda T."/>
            <person name="Kobayashi Y."/>
            <person name="Nakagawa T."/>
            <person name="Ezawa T."/>
            <person name="Yamaguchi K."/>
            <person name="Bino T."/>
            <person name="Nishimoto Y."/>
            <person name="Shigenobu S."/>
            <person name="Kawaguchi M."/>
        </authorList>
    </citation>
    <scope>NUCLEOTIDE SEQUENCE</scope>
    <source>
        <strain evidence="2">HR1</strain>
    </source>
</reference>
<organism evidence="2 3">
    <name type="scientific">Rhizophagus clarus</name>
    <dbReference type="NCBI Taxonomy" id="94130"/>
    <lineage>
        <taxon>Eukaryota</taxon>
        <taxon>Fungi</taxon>
        <taxon>Fungi incertae sedis</taxon>
        <taxon>Mucoromycota</taxon>
        <taxon>Glomeromycotina</taxon>
        <taxon>Glomeromycetes</taxon>
        <taxon>Glomerales</taxon>
        <taxon>Glomeraceae</taxon>
        <taxon>Rhizophagus</taxon>
    </lineage>
</organism>
<evidence type="ECO:0000256" key="1">
    <source>
        <dbReference type="SAM" id="MobiDB-lite"/>
    </source>
</evidence>
<feature type="compositionally biased region" description="Basic and acidic residues" evidence="1">
    <location>
        <begin position="101"/>
        <end position="114"/>
    </location>
</feature>
<gene>
    <name evidence="2" type="ORF">RCL2_000530700</name>
</gene>
<proteinExistence type="predicted"/>
<dbReference type="EMBL" id="BLAL01000034">
    <property type="protein sequence ID" value="GES77984.1"/>
    <property type="molecule type" value="Genomic_DNA"/>
</dbReference>
<evidence type="ECO:0000313" key="2">
    <source>
        <dbReference type="EMBL" id="GES77984.1"/>
    </source>
</evidence>
<dbReference type="AlphaFoldDB" id="A0A8H3L2C7"/>
<dbReference type="Proteomes" id="UP000615446">
    <property type="component" value="Unassembled WGS sequence"/>
</dbReference>
<accession>A0A8H3L2C7</accession>
<sequence>MDLTNDDIPKGCGQIVKAVKQFSTGRKHSIVVFFKKYEDVKICKKIRFTFNHDDVDYSLSWCSALLSATKTKKSKNSSDSSKKSKKNDSSKKTKNSSSSKTHLDNSKPNKDKTKTSKKSNDKKKKLLGKKTDDKMDIVKLLLTLISKF</sequence>
<feature type="region of interest" description="Disordered" evidence="1">
    <location>
        <begin position="68"/>
        <end position="128"/>
    </location>
</feature>
<evidence type="ECO:0000313" key="3">
    <source>
        <dbReference type="Proteomes" id="UP000615446"/>
    </source>
</evidence>
<name>A0A8H3L2C7_9GLOM</name>